<feature type="compositionally biased region" description="Low complexity" evidence="1">
    <location>
        <begin position="97"/>
        <end position="110"/>
    </location>
</feature>
<evidence type="ECO:0000256" key="1">
    <source>
        <dbReference type="SAM" id="MobiDB-lite"/>
    </source>
</evidence>
<proteinExistence type="predicted"/>
<sequence length="304" mass="33840">MNMRKLGTTNNGDGRGSVAHQRLRFSSSLNQNDNPNSAPAKEFNGSYNGSLDDLPESSIVLADNSMIDVEDNVASTIEWVVVEQKVHVGVALLNAIPPTSTSDKPSSKIKSALEAKPAEPKKPKTVANEIQTEKLKPRAVDPVPFSTWSFTMLRLSKYIAPVLVPVQYGGLSREVEYEFCAMDFVTEEIIKPATKHCIEFPIEIIVDARILNATYLQSWIRSLLIRSPKAIHGIYEEGIGEIYKIIQDNRGHVYMDGTNMNAQTKRPMALLVWSSQVKKLRAHIGHGLRTGMELYEIESHVVPQ</sequence>
<reference evidence="2 3" key="1">
    <citation type="journal article" date="2018" name="Mol. Plant">
        <title>The genome of Artemisia annua provides insight into the evolution of Asteraceae family and artemisinin biosynthesis.</title>
        <authorList>
            <person name="Shen Q."/>
            <person name="Zhang L."/>
            <person name="Liao Z."/>
            <person name="Wang S."/>
            <person name="Yan T."/>
            <person name="Shi P."/>
            <person name="Liu M."/>
            <person name="Fu X."/>
            <person name="Pan Q."/>
            <person name="Wang Y."/>
            <person name="Lv Z."/>
            <person name="Lu X."/>
            <person name="Zhang F."/>
            <person name="Jiang W."/>
            <person name="Ma Y."/>
            <person name="Chen M."/>
            <person name="Hao X."/>
            <person name="Li L."/>
            <person name="Tang Y."/>
            <person name="Lv G."/>
            <person name="Zhou Y."/>
            <person name="Sun X."/>
            <person name="Brodelius P.E."/>
            <person name="Rose J.K.C."/>
            <person name="Tang K."/>
        </authorList>
    </citation>
    <scope>NUCLEOTIDE SEQUENCE [LARGE SCALE GENOMIC DNA]</scope>
    <source>
        <strain evidence="3">cv. Huhao1</strain>
        <tissue evidence="2">Leaf</tissue>
    </source>
</reference>
<feature type="region of interest" description="Disordered" evidence="1">
    <location>
        <begin position="97"/>
        <end position="124"/>
    </location>
</feature>
<keyword evidence="3" id="KW-1185">Reference proteome</keyword>
<accession>A0A2U1PL65</accession>
<feature type="compositionally biased region" description="Polar residues" evidence="1">
    <location>
        <begin position="24"/>
        <end position="37"/>
    </location>
</feature>
<dbReference type="OrthoDB" id="10634268at2759"/>
<dbReference type="AlphaFoldDB" id="A0A2U1PL65"/>
<feature type="compositionally biased region" description="Basic and acidic residues" evidence="1">
    <location>
        <begin position="111"/>
        <end position="122"/>
    </location>
</feature>
<dbReference type="Proteomes" id="UP000245207">
    <property type="component" value="Unassembled WGS sequence"/>
</dbReference>
<dbReference type="STRING" id="35608.A0A2U1PL65"/>
<dbReference type="EMBL" id="PKPP01001010">
    <property type="protein sequence ID" value="PWA86501.1"/>
    <property type="molecule type" value="Genomic_DNA"/>
</dbReference>
<organism evidence="2 3">
    <name type="scientific">Artemisia annua</name>
    <name type="common">Sweet wormwood</name>
    <dbReference type="NCBI Taxonomy" id="35608"/>
    <lineage>
        <taxon>Eukaryota</taxon>
        <taxon>Viridiplantae</taxon>
        <taxon>Streptophyta</taxon>
        <taxon>Embryophyta</taxon>
        <taxon>Tracheophyta</taxon>
        <taxon>Spermatophyta</taxon>
        <taxon>Magnoliopsida</taxon>
        <taxon>eudicotyledons</taxon>
        <taxon>Gunneridae</taxon>
        <taxon>Pentapetalae</taxon>
        <taxon>asterids</taxon>
        <taxon>campanulids</taxon>
        <taxon>Asterales</taxon>
        <taxon>Asteraceae</taxon>
        <taxon>Asteroideae</taxon>
        <taxon>Anthemideae</taxon>
        <taxon>Artemisiinae</taxon>
        <taxon>Artemisia</taxon>
    </lineage>
</organism>
<gene>
    <name evidence="2" type="ORF">CTI12_AA139860</name>
</gene>
<name>A0A2U1PL65_ARTAN</name>
<evidence type="ECO:0000313" key="3">
    <source>
        <dbReference type="Proteomes" id="UP000245207"/>
    </source>
</evidence>
<comment type="caution">
    <text evidence="2">The sequence shown here is derived from an EMBL/GenBank/DDBJ whole genome shotgun (WGS) entry which is preliminary data.</text>
</comment>
<feature type="region of interest" description="Disordered" evidence="1">
    <location>
        <begin position="1"/>
        <end position="49"/>
    </location>
</feature>
<protein>
    <submittedName>
        <fullName evidence="2">Cellular retinaldehyde binding/alpha-tocopherol transport</fullName>
    </submittedName>
</protein>
<evidence type="ECO:0000313" key="2">
    <source>
        <dbReference type="EMBL" id="PWA86501.1"/>
    </source>
</evidence>